<dbReference type="GO" id="GO:0003954">
    <property type="term" value="F:NADH dehydrogenase activity"/>
    <property type="evidence" value="ECO:0007669"/>
    <property type="project" value="TreeGrafter"/>
</dbReference>
<evidence type="ECO:0000256" key="1">
    <source>
        <dbReference type="ARBA" id="ARBA00022485"/>
    </source>
</evidence>
<dbReference type="CDD" id="cd02753">
    <property type="entry name" value="MopB_Formate-Dh-H"/>
    <property type="match status" value="1"/>
</dbReference>
<dbReference type="GO" id="GO:0022904">
    <property type="term" value="P:respiratory electron transport chain"/>
    <property type="evidence" value="ECO:0007669"/>
    <property type="project" value="TreeGrafter"/>
</dbReference>
<keyword evidence="4" id="KW-0408">Iron</keyword>
<dbReference type="SMART" id="SM00926">
    <property type="entry name" value="Molybdop_Fe4S4"/>
    <property type="match status" value="1"/>
</dbReference>
<dbReference type="Gene3D" id="2.40.40.20">
    <property type="match status" value="1"/>
</dbReference>
<dbReference type="InterPro" id="IPR006478">
    <property type="entry name" value="Formate_DH_asu"/>
</dbReference>
<dbReference type="SUPFAM" id="SSF53706">
    <property type="entry name" value="Formate dehydrogenase/DMSO reductase, domains 1-3"/>
    <property type="match status" value="1"/>
</dbReference>
<dbReference type="AlphaFoldDB" id="A0A3B0WBP6"/>
<dbReference type="InterPro" id="IPR041924">
    <property type="entry name" value="Formate_Dh-H_N"/>
</dbReference>
<dbReference type="PANTHER" id="PTHR43105">
    <property type="entry name" value="RESPIRATORY NITRATE REDUCTASE"/>
    <property type="match status" value="1"/>
</dbReference>
<dbReference type="GO" id="GO:0016020">
    <property type="term" value="C:membrane"/>
    <property type="evidence" value="ECO:0007669"/>
    <property type="project" value="TreeGrafter"/>
</dbReference>
<dbReference type="CDD" id="cd00508">
    <property type="entry name" value="MopB_CT_Fdh-Nap-like"/>
    <property type="match status" value="1"/>
</dbReference>
<accession>A0A3B0WBP6</accession>
<reference evidence="7" key="1">
    <citation type="submission" date="2018-06" db="EMBL/GenBank/DDBJ databases">
        <authorList>
            <person name="Zhirakovskaya E."/>
        </authorList>
    </citation>
    <scope>NUCLEOTIDE SEQUENCE</scope>
</reference>
<dbReference type="GO" id="GO:0008863">
    <property type="term" value="F:formate dehydrogenase (NAD+) activity"/>
    <property type="evidence" value="ECO:0007669"/>
    <property type="project" value="InterPro"/>
</dbReference>
<feature type="domain" description="4Fe-4S Mo/W bis-MGD-type" evidence="6">
    <location>
        <begin position="5"/>
        <end position="61"/>
    </location>
</feature>
<keyword evidence="1" id="KW-0004">4Fe-4S</keyword>
<keyword evidence="5" id="KW-0411">Iron-sulfur</keyword>
<dbReference type="GO" id="GO:0046872">
    <property type="term" value="F:metal ion binding"/>
    <property type="evidence" value="ECO:0007669"/>
    <property type="project" value="UniProtKB-KW"/>
</dbReference>
<dbReference type="Gene3D" id="3.40.228.10">
    <property type="entry name" value="Dimethylsulfoxide Reductase, domain 2"/>
    <property type="match status" value="1"/>
</dbReference>
<keyword evidence="2" id="KW-0479">Metal-binding</keyword>
<organism evidence="7">
    <name type="scientific">hydrothermal vent metagenome</name>
    <dbReference type="NCBI Taxonomy" id="652676"/>
    <lineage>
        <taxon>unclassified sequences</taxon>
        <taxon>metagenomes</taxon>
        <taxon>ecological metagenomes</taxon>
    </lineage>
</organism>
<dbReference type="SUPFAM" id="SSF50692">
    <property type="entry name" value="ADC-like"/>
    <property type="match status" value="1"/>
</dbReference>
<dbReference type="InterPro" id="IPR027467">
    <property type="entry name" value="MopterinOxRdtase_cofactor_BS"/>
</dbReference>
<dbReference type="NCBIfam" id="TIGR01591">
    <property type="entry name" value="Fdh-alpha"/>
    <property type="match status" value="1"/>
</dbReference>
<dbReference type="InterPro" id="IPR009010">
    <property type="entry name" value="Asp_de-COase-like_dom_sf"/>
</dbReference>
<protein>
    <submittedName>
        <fullName evidence="7">NAD-dependent formate dehydrogenase alpha subunit</fullName>
    </submittedName>
</protein>
<dbReference type="Gene3D" id="3.40.50.740">
    <property type="match status" value="1"/>
</dbReference>
<gene>
    <name evidence="7" type="ORF">MNBD_CHLOROFLEXI01-2332</name>
</gene>
<dbReference type="GO" id="GO:0015942">
    <property type="term" value="P:formate metabolic process"/>
    <property type="evidence" value="ECO:0007669"/>
    <property type="project" value="InterPro"/>
</dbReference>
<evidence type="ECO:0000256" key="2">
    <source>
        <dbReference type="ARBA" id="ARBA00022723"/>
    </source>
</evidence>
<dbReference type="InterPro" id="IPR050123">
    <property type="entry name" value="Prok_molybdopt-oxidoreductase"/>
</dbReference>
<evidence type="ECO:0000259" key="6">
    <source>
        <dbReference type="PROSITE" id="PS51669"/>
    </source>
</evidence>
<proteinExistence type="predicted"/>
<dbReference type="PROSITE" id="PS51669">
    <property type="entry name" value="4FE4S_MOW_BIS_MGD"/>
    <property type="match status" value="1"/>
</dbReference>
<evidence type="ECO:0000256" key="5">
    <source>
        <dbReference type="ARBA" id="ARBA00023014"/>
    </source>
</evidence>
<dbReference type="InterPro" id="IPR006657">
    <property type="entry name" value="MoPterin_dinucl-bd_dom"/>
</dbReference>
<evidence type="ECO:0000313" key="7">
    <source>
        <dbReference type="EMBL" id="VAW41074.1"/>
    </source>
</evidence>
<dbReference type="GO" id="GO:0043546">
    <property type="term" value="F:molybdopterin cofactor binding"/>
    <property type="evidence" value="ECO:0007669"/>
    <property type="project" value="InterPro"/>
</dbReference>
<name>A0A3B0WBP6_9ZZZZ</name>
<dbReference type="PROSITE" id="PS00551">
    <property type="entry name" value="MOLYBDOPTERIN_PROK_1"/>
    <property type="match status" value="1"/>
</dbReference>
<dbReference type="Pfam" id="PF01568">
    <property type="entry name" value="Molydop_binding"/>
    <property type="match status" value="1"/>
</dbReference>
<dbReference type="Pfam" id="PF00384">
    <property type="entry name" value="Molybdopterin"/>
    <property type="match status" value="1"/>
</dbReference>
<dbReference type="EMBL" id="UOEU01000824">
    <property type="protein sequence ID" value="VAW41074.1"/>
    <property type="molecule type" value="Genomic_DNA"/>
</dbReference>
<dbReference type="Gene3D" id="2.20.25.90">
    <property type="entry name" value="ADC-like domains"/>
    <property type="match status" value="1"/>
</dbReference>
<keyword evidence="3" id="KW-0560">Oxidoreductase</keyword>
<dbReference type="InterPro" id="IPR006963">
    <property type="entry name" value="Mopterin_OxRdtase_4Fe-4S_dom"/>
</dbReference>
<dbReference type="PIRSF" id="PIRSF000144">
    <property type="entry name" value="CbbBc"/>
    <property type="match status" value="1"/>
</dbReference>
<evidence type="ECO:0000256" key="4">
    <source>
        <dbReference type="ARBA" id="ARBA00023004"/>
    </source>
</evidence>
<evidence type="ECO:0000256" key="3">
    <source>
        <dbReference type="ARBA" id="ARBA00023002"/>
    </source>
</evidence>
<sequence>MITPDKTIRTTCPYCGVGCQMDLQVKDEYIYAVEAPFDAAPNYGMLCVKGRFGTDYVKHPGRIKRPLIRTNRAEGRSAKPVWRESSWDEALDYVADELTRIVKESGGDAIASYASAKATNEDNYIFQKVIRALIGTNNVDHCARLCHAGSVTGLQLSIGSSAMSNSIAEMENLEAFIVTGSNTTETHPVISNFLKKAVRKNGAKLIVIDPRRIEMTSFATVWLRQQPGTDVAVFQSMAHVIVKEKLYDEEFIANRTEGFNDYLESLADCTPEWAETVSGVPADDIREAARIYAKAGRASIYWGMGISQSTHGTDNTLTLVNLALMCGHVGKSGTGLNPLRGQNNVQGCSDSGGLPNVFTAYQNVADPQIKAKFEQFWGAELNPQPGLTATEMVTGALHGTIQGMFVLGENPMISEPNQNHTRQSLEQLEFLVCQDIFINETGEMADVILPATSFAEKDGTFTNTDRRVQRCRTAVPPVGNSRPDWDILCDLGRRIEKQLGLELTNGFNFDHPSDIWEEMRHLTPDFRGIDYDRLEREGGVHWPCPSFDHPGTPFLFSDEFPRGRGKFWEVEFGTESEQPDVEYPFNLSTGRVLYHWSGSTMTGRSQLENVYPEATCEMHPDDAGDLGLETGDWVEVSSRRGAISLRLLVTERSLPKTIFIPFHFAEAAANLLTLDRVDGRAKIPDYKNTAVAIQKTTAPEGWDEGYDKPLLDRGAIKDPVQIH</sequence>
<dbReference type="PANTHER" id="PTHR43105:SF14">
    <property type="entry name" value="FORMATE DEHYDROGENASE H"/>
    <property type="match status" value="1"/>
</dbReference>
<dbReference type="Pfam" id="PF04879">
    <property type="entry name" value="Molybdop_Fe4S4"/>
    <property type="match status" value="1"/>
</dbReference>
<dbReference type="GO" id="GO:0051539">
    <property type="term" value="F:4 iron, 4 sulfur cluster binding"/>
    <property type="evidence" value="ECO:0007669"/>
    <property type="project" value="UniProtKB-KW"/>
</dbReference>
<dbReference type="InterPro" id="IPR006656">
    <property type="entry name" value="Mopterin_OxRdtase"/>
</dbReference>